<feature type="transmembrane region" description="Helical" evidence="2">
    <location>
        <begin position="6"/>
        <end position="31"/>
    </location>
</feature>
<proteinExistence type="predicted"/>
<keyword evidence="4" id="KW-1185">Reference proteome</keyword>
<comment type="caution">
    <text evidence="3">The sequence shown here is derived from an EMBL/GenBank/DDBJ whole genome shotgun (WGS) entry which is preliminary data.</text>
</comment>
<feature type="compositionally biased region" description="Polar residues" evidence="1">
    <location>
        <begin position="66"/>
        <end position="77"/>
    </location>
</feature>
<dbReference type="Proteomes" id="UP001500320">
    <property type="component" value="Unassembled WGS sequence"/>
</dbReference>
<protein>
    <submittedName>
        <fullName evidence="3">Uncharacterized protein</fullName>
    </submittedName>
</protein>
<keyword evidence="2" id="KW-0812">Transmembrane</keyword>
<accession>A0ABP6MN26</accession>
<name>A0ABP6MN26_9ACTN</name>
<evidence type="ECO:0000313" key="3">
    <source>
        <dbReference type="EMBL" id="GAA3120156.1"/>
    </source>
</evidence>
<evidence type="ECO:0000256" key="1">
    <source>
        <dbReference type="SAM" id="MobiDB-lite"/>
    </source>
</evidence>
<organism evidence="3 4">
    <name type="scientific">Planomonospora alba</name>
    <dbReference type="NCBI Taxonomy" id="161354"/>
    <lineage>
        <taxon>Bacteria</taxon>
        <taxon>Bacillati</taxon>
        <taxon>Actinomycetota</taxon>
        <taxon>Actinomycetes</taxon>
        <taxon>Streptosporangiales</taxon>
        <taxon>Streptosporangiaceae</taxon>
        <taxon>Planomonospora</taxon>
    </lineage>
</organism>
<keyword evidence="2" id="KW-0472">Membrane</keyword>
<sequence length="99" mass="10176">MSITSLPWPVFLLAAWFGTVLVISYVVCAIAKAAINKADARDLPNVLTALAQVLRGIVRPLSQAFSPAQSSLDSPASAQDGGSPEQTNGQGGEPAGIGR</sequence>
<keyword evidence="2" id="KW-1133">Transmembrane helix</keyword>
<evidence type="ECO:0000313" key="4">
    <source>
        <dbReference type="Proteomes" id="UP001500320"/>
    </source>
</evidence>
<feature type="region of interest" description="Disordered" evidence="1">
    <location>
        <begin position="66"/>
        <end position="99"/>
    </location>
</feature>
<gene>
    <name evidence="3" type="ORF">GCM10010466_08750</name>
</gene>
<evidence type="ECO:0000256" key="2">
    <source>
        <dbReference type="SAM" id="Phobius"/>
    </source>
</evidence>
<reference evidence="4" key="1">
    <citation type="journal article" date="2019" name="Int. J. Syst. Evol. Microbiol.">
        <title>The Global Catalogue of Microorganisms (GCM) 10K type strain sequencing project: providing services to taxonomists for standard genome sequencing and annotation.</title>
        <authorList>
            <consortium name="The Broad Institute Genomics Platform"/>
            <consortium name="The Broad Institute Genome Sequencing Center for Infectious Disease"/>
            <person name="Wu L."/>
            <person name="Ma J."/>
        </authorList>
    </citation>
    <scope>NUCLEOTIDE SEQUENCE [LARGE SCALE GENOMIC DNA]</scope>
    <source>
        <strain evidence="4">JCM 9373</strain>
    </source>
</reference>
<feature type="compositionally biased region" description="Gly residues" evidence="1">
    <location>
        <begin position="89"/>
        <end position="99"/>
    </location>
</feature>
<dbReference type="RefSeq" id="WP_344856118.1">
    <property type="nucleotide sequence ID" value="NZ_BAAAUT010000005.1"/>
</dbReference>
<dbReference type="EMBL" id="BAAAUT010000005">
    <property type="protein sequence ID" value="GAA3120156.1"/>
    <property type="molecule type" value="Genomic_DNA"/>
</dbReference>